<dbReference type="Proteomes" id="UP000885986">
    <property type="component" value="Unassembled WGS sequence"/>
</dbReference>
<sequence>MAKAATKQEDLSKYASGAFQTVIDKCEGCGRIVEVEANKFCQTFTVPSAKWRLGFCNFATHAKPEIVAAAVKINPLKASKRAAAKSKK</sequence>
<organism evidence="1">
    <name type="scientific">Desulfurivibrio alkaliphilus</name>
    <dbReference type="NCBI Taxonomy" id="427923"/>
    <lineage>
        <taxon>Bacteria</taxon>
        <taxon>Pseudomonadati</taxon>
        <taxon>Thermodesulfobacteriota</taxon>
        <taxon>Desulfobulbia</taxon>
        <taxon>Desulfobulbales</taxon>
        <taxon>Desulfobulbaceae</taxon>
        <taxon>Desulfurivibrio</taxon>
    </lineage>
</organism>
<dbReference type="EMBL" id="DSDS01000187">
    <property type="protein sequence ID" value="HET98668.1"/>
    <property type="molecule type" value="Genomic_DNA"/>
</dbReference>
<gene>
    <name evidence="1" type="ORF">ENN98_08320</name>
</gene>
<dbReference type="Pfam" id="PF20657">
    <property type="entry name" value="DUF6811"/>
    <property type="match status" value="1"/>
</dbReference>
<accession>A0A7C2TIA6</accession>
<dbReference type="AlphaFoldDB" id="A0A7C2TIA6"/>
<evidence type="ECO:0000313" key="1">
    <source>
        <dbReference type="EMBL" id="HET98668.1"/>
    </source>
</evidence>
<dbReference type="NCBIfam" id="NF038144">
    <property type="entry name" value="PxxKW"/>
    <property type="match status" value="1"/>
</dbReference>
<protein>
    <submittedName>
        <fullName evidence="1">Uncharacterized protein</fullName>
    </submittedName>
</protein>
<dbReference type="InterPro" id="IPR047766">
    <property type="entry name" value="PxxKW_fam"/>
</dbReference>
<comment type="caution">
    <text evidence="1">The sequence shown here is derived from an EMBL/GenBank/DDBJ whole genome shotgun (WGS) entry which is preliminary data.</text>
</comment>
<name>A0A7C2TIA6_9BACT</name>
<proteinExistence type="predicted"/>
<reference evidence="1" key="1">
    <citation type="journal article" date="2020" name="mSystems">
        <title>Genome- and Community-Level Interaction Insights into Carbon Utilization and Element Cycling Functions of Hydrothermarchaeota in Hydrothermal Sediment.</title>
        <authorList>
            <person name="Zhou Z."/>
            <person name="Liu Y."/>
            <person name="Xu W."/>
            <person name="Pan J."/>
            <person name="Luo Z.H."/>
            <person name="Li M."/>
        </authorList>
    </citation>
    <scope>NUCLEOTIDE SEQUENCE [LARGE SCALE GENOMIC DNA]</scope>
    <source>
        <strain evidence="1">SpSt-1224</strain>
    </source>
</reference>